<dbReference type="PANTHER" id="PTHR47926">
    <property type="entry name" value="PENTATRICOPEPTIDE REPEAT-CONTAINING PROTEIN"/>
    <property type="match status" value="1"/>
</dbReference>
<feature type="repeat" description="PPR" evidence="2">
    <location>
        <begin position="192"/>
        <end position="226"/>
    </location>
</feature>
<name>A0A834TBH7_9FABA</name>
<keyword evidence="1" id="KW-0677">Repeat</keyword>
<dbReference type="FunFam" id="1.25.40.10:FF:000090">
    <property type="entry name" value="Pentatricopeptide repeat-containing protein, chloroplastic"/>
    <property type="match status" value="1"/>
</dbReference>
<dbReference type="InterPro" id="IPR011990">
    <property type="entry name" value="TPR-like_helical_dom_sf"/>
</dbReference>
<dbReference type="EMBL" id="JAAIUW010000008">
    <property type="protein sequence ID" value="KAF7817832.1"/>
    <property type="molecule type" value="Genomic_DNA"/>
</dbReference>
<feature type="repeat" description="PPR" evidence="2">
    <location>
        <begin position="427"/>
        <end position="457"/>
    </location>
</feature>
<dbReference type="NCBIfam" id="TIGR00756">
    <property type="entry name" value="PPR"/>
    <property type="match status" value="3"/>
</dbReference>
<accession>A0A834TBH7</accession>
<dbReference type="PROSITE" id="PS51375">
    <property type="entry name" value="PPR"/>
    <property type="match status" value="4"/>
</dbReference>
<dbReference type="GO" id="GO:0003723">
    <property type="term" value="F:RNA binding"/>
    <property type="evidence" value="ECO:0007669"/>
    <property type="project" value="InterPro"/>
</dbReference>
<dbReference type="OrthoDB" id="1909720at2759"/>
<dbReference type="PANTHER" id="PTHR47926:SF492">
    <property type="entry name" value="DYW DOMAIN-CONTAINING PROTEIN"/>
    <property type="match status" value="1"/>
</dbReference>
<evidence type="ECO:0000256" key="1">
    <source>
        <dbReference type="ARBA" id="ARBA00022737"/>
    </source>
</evidence>
<dbReference type="InterPro" id="IPR046848">
    <property type="entry name" value="E_motif"/>
</dbReference>
<dbReference type="Pfam" id="PF01535">
    <property type="entry name" value="PPR"/>
    <property type="match status" value="3"/>
</dbReference>
<evidence type="ECO:0000313" key="4">
    <source>
        <dbReference type="Proteomes" id="UP000634136"/>
    </source>
</evidence>
<organism evidence="3 4">
    <name type="scientific">Senna tora</name>
    <dbReference type="NCBI Taxonomy" id="362788"/>
    <lineage>
        <taxon>Eukaryota</taxon>
        <taxon>Viridiplantae</taxon>
        <taxon>Streptophyta</taxon>
        <taxon>Embryophyta</taxon>
        <taxon>Tracheophyta</taxon>
        <taxon>Spermatophyta</taxon>
        <taxon>Magnoliopsida</taxon>
        <taxon>eudicotyledons</taxon>
        <taxon>Gunneridae</taxon>
        <taxon>Pentapetalae</taxon>
        <taxon>rosids</taxon>
        <taxon>fabids</taxon>
        <taxon>Fabales</taxon>
        <taxon>Fabaceae</taxon>
        <taxon>Caesalpinioideae</taxon>
        <taxon>Cassia clade</taxon>
        <taxon>Senna</taxon>
    </lineage>
</organism>
<dbReference type="GO" id="GO:0009451">
    <property type="term" value="P:RNA modification"/>
    <property type="evidence" value="ECO:0007669"/>
    <property type="project" value="InterPro"/>
</dbReference>
<proteinExistence type="predicted"/>
<keyword evidence="4" id="KW-1185">Reference proteome</keyword>
<dbReference type="Proteomes" id="UP000634136">
    <property type="component" value="Unassembled WGS sequence"/>
</dbReference>
<dbReference type="InterPro" id="IPR046960">
    <property type="entry name" value="PPR_At4g14850-like_plant"/>
</dbReference>
<feature type="repeat" description="PPR" evidence="2">
    <location>
        <begin position="326"/>
        <end position="360"/>
    </location>
</feature>
<evidence type="ECO:0000256" key="2">
    <source>
        <dbReference type="PROSITE-ProRule" id="PRU00708"/>
    </source>
</evidence>
<sequence>MFRYGLGIRFFSLGSNSSRTIWDPTMSLQLNHSSLILLEKCNTRDHLKQILGQIMRNNLIGQTFPMSRLLLFSAITHPENIDMAKVLFEHYTPHPNLFIYNTMISALSFSTSQSFALYNAMLYAQVQPDKNTLLQLLRATKCIAEAKQIHCHAMVTGLLLKGYLQNTLIKIYLDNGNLELALQLLDHMPAPDSVSFNITIVGFSKKGYGAKALQLFHRMVNLGLQPDEFTILGLLVSCGQLRNVKLGKSLHAWIQKRTVIGSSNLVLCNALLDMYLKSKEIELAQRIFYQLVEKDIVSWNTLIAGCIRCGELQLAHDFFDQMPDRDLVSWNSLIAGYAQNGHYSMVAKLIKSMLANNIRPDHVTMVNFVCAAAEIGVLDQGKLVHCWVIRMKTKLDSFMGSALIDMYFKCGSVKSALTIFRELSEKDTVVWTTMITGFAFHGYGSKALELFAEMQKFVMPNEVTFIAILTACTHSGLVDQGIKVFNDMKEIFGIEPKVEHYGCLVDLLGRSGRLDEARVVIDTMPMKPSRSVWGAMLSACRAHGNVELAEMALIELLNLEPDKEGGYVLLSNVYAACGIWSYSDQIRGIMESRGLKKTVGRSNVSIDGVIHDFMASDKLQLPRWEEMQHILNCLNREMKGCPASTSDDTVLAGLFFPNILLAHNAEYKITFLRATRGTHPAPYPPSSPRPIMAVFSSPLTCAGTPAPGGLRKETADVIIAKLDDPDKALPTRFRPET</sequence>
<protein>
    <submittedName>
        <fullName evidence="3">Pentatricopeptide repeat-containing protein</fullName>
    </submittedName>
</protein>
<comment type="caution">
    <text evidence="3">The sequence shown here is derived from an EMBL/GenBank/DDBJ whole genome shotgun (WGS) entry which is preliminary data.</text>
</comment>
<feature type="repeat" description="PPR" evidence="2">
    <location>
        <begin position="295"/>
        <end position="325"/>
    </location>
</feature>
<gene>
    <name evidence="3" type="ORF">G2W53_023287</name>
</gene>
<dbReference type="Pfam" id="PF13041">
    <property type="entry name" value="PPR_2"/>
    <property type="match status" value="3"/>
</dbReference>
<dbReference type="Gene3D" id="1.25.40.10">
    <property type="entry name" value="Tetratricopeptide repeat domain"/>
    <property type="match status" value="3"/>
</dbReference>
<dbReference type="AlphaFoldDB" id="A0A834TBH7"/>
<evidence type="ECO:0000313" key="3">
    <source>
        <dbReference type="EMBL" id="KAF7817832.1"/>
    </source>
</evidence>
<dbReference type="InterPro" id="IPR002885">
    <property type="entry name" value="PPR_rpt"/>
</dbReference>
<dbReference type="Pfam" id="PF20431">
    <property type="entry name" value="E_motif"/>
    <property type="match status" value="1"/>
</dbReference>
<reference evidence="3" key="1">
    <citation type="submission" date="2020-09" db="EMBL/GenBank/DDBJ databases">
        <title>Genome-Enabled Discovery of Anthraquinone Biosynthesis in Senna tora.</title>
        <authorList>
            <person name="Kang S.-H."/>
            <person name="Pandey R.P."/>
            <person name="Lee C.-M."/>
            <person name="Sim J.-S."/>
            <person name="Jeong J.-T."/>
            <person name="Choi B.-S."/>
            <person name="Jung M."/>
            <person name="Ginzburg D."/>
            <person name="Zhao K."/>
            <person name="Won S.Y."/>
            <person name="Oh T.-J."/>
            <person name="Yu Y."/>
            <person name="Kim N.-H."/>
            <person name="Lee O.R."/>
            <person name="Lee T.-H."/>
            <person name="Bashyal P."/>
            <person name="Kim T.-S."/>
            <person name="Lee W.-H."/>
            <person name="Kawkins C."/>
            <person name="Kim C.-K."/>
            <person name="Kim J.S."/>
            <person name="Ahn B.O."/>
            <person name="Rhee S.Y."/>
            <person name="Sohng J.K."/>
        </authorList>
    </citation>
    <scope>NUCLEOTIDE SEQUENCE</scope>
    <source>
        <tissue evidence="3">Leaf</tissue>
    </source>
</reference>